<dbReference type="EMBL" id="CADIKF010000134">
    <property type="protein sequence ID" value="CAB3773164.1"/>
    <property type="molecule type" value="Genomic_DNA"/>
</dbReference>
<accession>A0A6J5F418</accession>
<organism evidence="1 2">
    <name type="scientific">Paraburkholderia solisilvae</name>
    <dbReference type="NCBI Taxonomy" id="624376"/>
    <lineage>
        <taxon>Bacteria</taxon>
        <taxon>Pseudomonadati</taxon>
        <taxon>Pseudomonadota</taxon>
        <taxon>Betaproteobacteria</taxon>
        <taxon>Burkholderiales</taxon>
        <taxon>Burkholderiaceae</taxon>
        <taxon>Paraburkholderia</taxon>
    </lineage>
</organism>
<reference evidence="1 2" key="1">
    <citation type="submission" date="2020-04" db="EMBL/GenBank/DDBJ databases">
        <authorList>
            <person name="De Canck E."/>
        </authorList>
    </citation>
    <scope>NUCLEOTIDE SEQUENCE [LARGE SCALE GENOMIC DNA]</scope>
    <source>
        <strain evidence="1 2">LMG 29739</strain>
    </source>
</reference>
<gene>
    <name evidence="1" type="ORF">LMG29739_06371</name>
</gene>
<dbReference type="AlphaFoldDB" id="A0A6J5F418"/>
<dbReference type="Proteomes" id="UP000494329">
    <property type="component" value="Unassembled WGS sequence"/>
</dbReference>
<evidence type="ECO:0000313" key="2">
    <source>
        <dbReference type="Proteomes" id="UP000494329"/>
    </source>
</evidence>
<protein>
    <submittedName>
        <fullName evidence="1">Uncharacterized protein</fullName>
    </submittedName>
</protein>
<proteinExistence type="predicted"/>
<evidence type="ECO:0000313" key="1">
    <source>
        <dbReference type="EMBL" id="CAB3773164.1"/>
    </source>
</evidence>
<sequence length="94" mass="9922">MVGCESSPIMNTLLSSRANTRTISLFRSITFDGLMPMETISGMLTITDLPLRITAMFARSPTGVKPPARLSASVSVIGTSLKICSPGECTSPSI</sequence>
<name>A0A6J5F418_9BURK</name>
<keyword evidence="2" id="KW-1185">Reference proteome</keyword>